<dbReference type="PANTHER" id="PTHR35006:SF3">
    <property type="entry name" value="GLYOXALASE FAMILY PROTEIN (AFU_ORTHOLOGUE AFUA_3G06020)"/>
    <property type="match status" value="1"/>
</dbReference>
<feature type="compositionally biased region" description="Basic and acidic residues" evidence="1">
    <location>
        <begin position="600"/>
        <end position="620"/>
    </location>
</feature>
<dbReference type="STRING" id="675120.N1PEW0"/>
<dbReference type="eggNOG" id="ENOG502S8NQ">
    <property type="taxonomic scope" value="Eukaryota"/>
</dbReference>
<dbReference type="Gene3D" id="3.10.180.10">
    <property type="entry name" value="2,3-Dihydroxybiphenyl 1,2-Dioxygenase, domain 1"/>
    <property type="match status" value="1"/>
</dbReference>
<accession>N1PEW0</accession>
<reference evidence="3" key="1">
    <citation type="journal article" date="2012" name="PLoS Genet.">
        <title>The genomes of the fungal plant pathogens Cladosporium fulvum and Dothistroma septosporum reveal adaptation to different hosts and lifestyles but also signatures of common ancestry.</title>
        <authorList>
            <person name="de Wit P.J.G.M."/>
            <person name="van der Burgt A."/>
            <person name="Oekmen B."/>
            <person name="Stergiopoulos I."/>
            <person name="Abd-Elsalam K.A."/>
            <person name="Aerts A.L."/>
            <person name="Bahkali A.H."/>
            <person name="Beenen H.G."/>
            <person name="Chettri P."/>
            <person name="Cox M.P."/>
            <person name="Datema E."/>
            <person name="de Vries R.P."/>
            <person name="Dhillon B."/>
            <person name="Ganley A.R."/>
            <person name="Griffiths S.A."/>
            <person name="Guo Y."/>
            <person name="Hamelin R.C."/>
            <person name="Henrissat B."/>
            <person name="Kabir M.S."/>
            <person name="Jashni M.K."/>
            <person name="Kema G."/>
            <person name="Klaubauf S."/>
            <person name="Lapidus A."/>
            <person name="Levasseur A."/>
            <person name="Lindquist E."/>
            <person name="Mehrabi R."/>
            <person name="Ohm R.A."/>
            <person name="Owen T.J."/>
            <person name="Salamov A."/>
            <person name="Schwelm A."/>
            <person name="Schijlen E."/>
            <person name="Sun H."/>
            <person name="van den Burg H.A."/>
            <person name="van Ham R.C.H.J."/>
            <person name="Zhang S."/>
            <person name="Goodwin S.B."/>
            <person name="Grigoriev I.V."/>
            <person name="Collemare J."/>
            <person name="Bradshaw R.E."/>
        </authorList>
    </citation>
    <scope>NUCLEOTIDE SEQUENCE [LARGE SCALE GENOMIC DNA]</scope>
    <source>
        <strain evidence="3">NZE10 / CBS 128990</strain>
    </source>
</reference>
<dbReference type="HOGENOM" id="CLU_452845_0_0_1"/>
<feature type="compositionally biased region" description="Polar residues" evidence="1">
    <location>
        <begin position="403"/>
        <end position="417"/>
    </location>
</feature>
<feature type="compositionally biased region" description="Basic and acidic residues" evidence="1">
    <location>
        <begin position="629"/>
        <end position="641"/>
    </location>
</feature>
<dbReference type="OrthoDB" id="10249419at2759"/>
<feature type="compositionally biased region" description="Polar residues" evidence="1">
    <location>
        <begin position="157"/>
        <end position="172"/>
    </location>
</feature>
<feature type="compositionally biased region" description="Polar residues" evidence="1">
    <location>
        <begin position="188"/>
        <end position="208"/>
    </location>
</feature>
<feature type="region of interest" description="Disordered" evidence="1">
    <location>
        <begin position="401"/>
        <end position="474"/>
    </location>
</feature>
<dbReference type="AlphaFoldDB" id="N1PEW0"/>
<sequence>MPISHWGISVTHIPSATSFYLAALQPLGYQFIGHQGDSIGLGIDSADFFITQAPIGTRPAPTHLAFLAENRLIVRECYAAALNSGAQSSGSPKYRNEECECFNAAVEDLDGNTIEFIFRQPHGEGNCCGAVAPAEEQKVITWQNDVEAGVPEEDAHSQAQSEASRGTLISQASKAKSKVQTAMELYSNTSGSVKSDTPSQGIARSNTAPAKPDFPGKGLIGVALGAAAGAGLMYAMHRAESKNARAESDHLAYVASRKQRRQSVAGTMRPPPPKAGTVRESTVPPPPPPSSKHDTRKFHRNFSTTESAFSRRPPPPETRAMRMIADTGYNQDDEDVQEVLSRYTTMRPHPTRNRDEETEYAPASKAPRSEAPSGHSIKRASTLPVGALENRPNYILEAPPVKSSASRYESRHGSLTGSRYDRRSTHDDVDLKRHDSGISVQSSRSRRDPDRNSEAGRRSSASTIKPSHRDSKYDDVQAAVEAAVGKRAASKAPSSCYYPAAISLPPSKAESQVNREPARSYAGFKVPIYISDREAAHDEEVPPLEAVESKQSWEDFAGEESDGLGDIRTVMPDDSISCVDLSKRRRKHHSSRRSQTGSEKTVKPARREKDGGSRYSESKHTAHTAVPYRGKEREREREGKRSILGFA</sequence>
<protein>
    <recommendedName>
        <fullName evidence="4">VOC domain-containing protein</fullName>
    </recommendedName>
</protein>
<feature type="region of interest" description="Disordered" evidence="1">
    <location>
        <begin position="188"/>
        <end position="215"/>
    </location>
</feature>
<feature type="region of interest" description="Disordered" evidence="1">
    <location>
        <begin position="536"/>
        <end position="647"/>
    </location>
</feature>
<evidence type="ECO:0000313" key="3">
    <source>
        <dbReference type="Proteomes" id="UP000016933"/>
    </source>
</evidence>
<dbReference type="InterPro" id="IPR029068">
    <property type="entry name" value="Glyas_Bleomycin-R_OHBP_Dase"/>
</dbReference>
<feature type="region of interest" description="Disordered" evidence="1">
    <location>
        <begin position="257"/>
        <end position="319"/>
    </location>
</feature>
<name>N1PEW0_DOTSN</name>
<evidence type="ECO:0000313" key="2">
    <source>
        <dbReference type="EMBL" id="EME40125.1"/>
    </source>
</evidence>
<dbReference type="PANTHER" id="PTHR35006">
    <property type="entry name" value="GLYOXALASE FAMILY PROTEIN (AFU_ORTHOLOGUE AFUA_5G14830)"/>
    <property type="match status" value="1"/>
</dbReference>
<proteinExistence type="predicted"/>
<dbReference type="Proteomes" id="UP000016933">
    <property type="component" value="Unassembled WGS sequence"/>
</dbReference>
<feature type="compositionally biased region" description="Basic residues" evidence="1">
    <location>
        <begin position="583"/>
        <end position="592"/>
    </location>
</feature>
<keyword evidence="3" id="KW-1185">Reference proteome</keyword>
<feature type="region of interest" description="Disordered" evidence="1">
    <location>
        <begin position="343"/>
        <end position="384"/>
    </location>
</feature>
<organism evidence="2 3">
    <name type="scientific">Dothistroma septosporum (strain NZE10 / CBS 128990)</name>
    <name type="common">Red band needle blight fungus</name>
    <name type="synonym">Mycosphaerella pini</name>
    <dbReference type="NCBI Taxonomy" id="675120"/>
    <lineage>
        <taxon>Eukaryota</taxon>
        <taxon>Fungi</taxon>
        <taxon>Dikarya</taxon>
        <taxon>Ascomycota</taxon>
        <taxon>Pezizomycotina</taxon>
        <taxon>Dothideomycetes</taxon>
        <taxon>Dothideomycetidae</taxon>
        <taxon>Mycosphaerellales</taxon>
        <taxon>Mycosphaerellaceae</taxon>
        <taxon>Dothistroma</taxon>
    </lineage>
</organism>
<dbReference type="OMA" id="RNEECEC"/>
<evidence type="ECO:0000256" key="1">
    <source>
        <dbReference type="SAM" id="MobiDB-lite"/>
    </source>
</evidence>
<dbReference type="SUPFAM" id="SSF54593">
    <property type="entry name" value="Glyoxalase/Bleomycin resistance protein/Dihydroxybiphenyl dioxygenase"/>
    <property type="match status" value="1"/>
</dbReference>
<feature type="compositionally biased region" description="Basic and acidic residues" evidence="1">
    <location>
        <begin position="445"/>
        <end position="457"/>
    </location>
</feature>
<reference evidence="2 3" key="2">
    <citation type="journal article" date="2012" name="PLoS Pathog.">
        <title>Diverse lifestyles and strategies of plant pathogenesis encoded in the genomes of eighteen Dothideomycetes fungi.</title>
        <authorList>
            <person name="Ohm R.A."/>
            <person name="Feau N."/>
            <person name="Henrissat B."/>
            <person name="Schoch C.L."/>
            <person name="Horwitz B.A."/>
            <person name="Barry K.W."/>
            <person name="Condon B.J."/>
            <person name="Copeland A.C."/>
            <person name="Dhillon B."/>
            <person name="Glaser F."/>
            <person name="Hesse C.N."/>
            <person name="Kosti I."/>
            <person name="LaButti K."/>
            <person name="Lindquist E.A."/>
            <person name="Lucas S."/>
            <person name="Salamov A.A."/>
            <person name="Bradshaw R.E."/>
            <person name="Ciuffetti L."/>
            <person name="Hamelin R.C."/>
            <person name="Kema G.H.J."/>
            <person name="Lawrence C."/>
            <person name="Scott J.A."/>
            <person name="Spatafora J.W."/>
            <person name="Turgeon B.G."/>
            <person name="de Wit P.J.G.M."/>
            <person name="Zhong S."/>
            <person name="Goodwin S.B."/>
            <person name="Grigoriev I.V."/>
        </authorList>
    </citation>
    <scope>NUCLEOTIDE SEQUENCE [LARGE SCALE GENOMIC DNA]</scope>
    <source>
        <strain evidence="3">NZE10 / CBS 128990</strain>
    </source>
</reference>
<gene>
    <name evidence="2" type="ORF">DOTSEDRAFT_74833</name>
</gene>
<dbReference type="EMBL" id="KB446544">
    <property type="protein sequence ID" value="EME40125.1"/>
    <property type="molecule type" value="Genomic_DNA"/>
</dbReference>
<evidence type="ECO:0008006" key="4">
    <source>
        <dbReference type="Google" id="ProtNLM"/>
    </source>
</evidence>
<feature type="compositionally biased region" description="Basic and acidic residues" evidence="1">
    <location>
        <begin position="419"/>
        <end position="436"/>
    </location>
</feature>
<feature type="region of interest" description="Disordered" evidence="1">
    <location>
        <begin position="149"/>
        <end position="172"/>
    </location>
</feature>